<evidence type="ECO:0000313" key="5">
    <source>
        <dbReference type="EMBL" id="QJI03460.1"/>
    </source>
</evidence>
<dbReference type="EMBL" id="MT144328">
    <property type="protein sequence ID" value="QJA52298.1"/>
    <property type="molecule type" value="Genomic_DNA"/>
</dbReference>
<sequence length="126" mass="15092">MTLENEKLRRLCDELHKQLARERESVNEFREANQRLREIEPSKDLYESLRGLLYDLREQIASEQERVIKFGEANQRLEAEVERLKKDLMVKSGLIHFLRGQNQDLNQSCIQWKAKNKRLLKKALEE</sequence>
<protein>
    <submittedName>
        <fullName evidence="2">Uncharacterized protein</fullName>
    </submittedName>
</protein>
<dbReference type="EMBL" id="MT141407">
    <property type="protein sequence ID" value="QJA60393.1"/>
    <property type="molecule type" value="Genomic_DNA"/>
</dbReference>
<gene>
    <name evidence="4" type="ORF">MM415A01647_0012</name>
    <name evidence="3" type="ORF">MM415B01121_0011</name>
    <name evidence="2" type="ORF">TM448A02593_0012</name>
    <name evidence="5" type="ORF">TM448B04546_0004</name>
</gene>
<evidence type="ECO:0000313" key="4">
    <source>
        <dbReference type="EMBL" id="QJA75955.1"/>
    </source>
</evidence>
<keyword evidence="1" id="KW-0175">Coiled coil</keyword>
<organism evidence="2">
    <name type="scientific">viral metagenome</name>
    <dbReference type="NCBI Taxonomy" id="1070528"/>
    <lineage>
        <taxon>unclassified sequences</taxon>
        <taxon>metagenomes</taxon>
        <taxon>organismal metagenomes</taxon>
    </lineage>
</organism>
<dbReference type="EMBL" id="MT145090">
    <property type="protein sequence ID" value="QJI03460.1"/>
    <property type="molecule type" value="Genomic_DNA"/>
</dbReference>
<proteinExistence type="predicted"/>
<evidence type="ECO:0000256" key="1">
    <source>
        <dbReference type="SAM" id="Coils"/>
    </source>
</evidence>
<name>A0A6H1ZXR3_9ZZZZ</name>
<dbReference type="EMBL" id="MT142195">
    <property type="protein sequence ID" value="QJA75955.1"/>
    <property type="molecule type" value="Genomic_DNA"/>
</dbReference>
<reference evidence="2" key="1">
    <citation type="submission" date="2020-03" db="EMBL/GenBank/DDBJ databases">
        <title>The deep terrestrial virosphere.</title>
        <authorList>
            <person name="Holmfeldt K."/>
            <person name="Nilsson E."/>
            <person name="Simone D."/>
            <person name="Lopez-Fernandez M."/>
            <person name="Wu X."/>
            <person name="de Brujin I."/>
            <person name="Lundin D."/>
            <person name="Andersson A."/>
            <person name="Bertilsson S."/>
            <person name="Dopson M."/>
        </authorList>
    </citation>
    <scope>NUCLEOTIDE SEQUENCE</scope>
    <source>
        <strain evidence="4">MM415A01647</strain>
        <strain evidence="3">MM415B01121</strain>
        <strain evidence="2">TM448A02593</strain>
        <strain evidence="5">TM448B04546</strain>
    </source>
</reference>
<feature type="coiled-coil region" evidence="1">
    <location>
        <begin position="67"/>
        <end position="94"/>
    </location>
</feature>
<dbReference type="AlphaFoldDB" id="A0A6H1ZXR3"/>
<evidence type="ECO:0000313" key="3">
    <source>
        <dbReference type="EMBL" id="QJA60393.1"/>
    </source>
</evidence>
<accession>A0A6H1ZXR3</accession>
<feature type="coiled-coil region" evidence="1">
    <location>
        <begin position="5"/>
        <end position="39"/>
    </location>
</feature>
<evidence type="ECO:0000313" key="2">
    <source>
        <dbReference type="EMBL" id="QJA52298.1"/>
    </source>
</evidence>